<dbReference type="Proteomes" id="UP001550603">
    <property type="component" value="Unassembled WGS sequence"/>
</dbReference>
<organism evidence="2 3">
    <name type="scientific">Streptomyces olindensis</name>
    <dbReference type="NCBI Taxonomy" id="358823"/>
    <lineage>
        <taxon>Bacteria</taxon>
        <taxon>Bacillati</taxon>
        <taxon>Actinomycetota</taxon>
        <taxon>Actinomycetes</taxon>
        <taxon>Kitasatosporales</taxon>
        <taxon>Streptomycetaceae</taxon>
        <taxon>Streptomyces</taxon>
    </lineage>
</organism>
<keyword evidence="3" id="KW-1185">Reference proteome</keyword>
<dbReference type="Gene3D" id="3.40.630.30">
    <property type="match status" value="1"/>
</dbReference>
<dbReference type="InterPro" id="IPR016181">
    <property type="entry name" value="Acyl_CoA_acyltransferase"/>
</dbReference>
<proteinExistence type="predicted"/>
<dbReference type="PROSITE" id="PS51186">
    <property type="entry name" value="GNAT"/>
    <property type="match status" value="1"/>
</dbReference>
<accession>A0ABV2XRK0</accession>
<comment type="caution">
    <text evidence="2">The sequence shown here is derived from an EMBL/GenBank/DDBJ whole genome shotgun (WGS) entry which is preliminary data.</text>
</comment>
<dbReference type="EMBL" id="JBEYBN010000009">
    <property type="protein sequence ID" value="MEU2266609.1"/>
    <property type="molecule type" value="Genomic_DNA"/>
</dbReference>
<dbReference type="InterPro" id="IPR000182">
    <property type="entry name" value="GNAT_dom"/>
</dbReference>
<name>A0ABV2XRK0_9ACTN</name>
<reference evidence="2 3" key="1">
    <citation type="submission" date="2024-06" db="EMBL/GenBank/DDBJ databases">
        <title>The Natural Products Discovery Center: Release of the First 8490 Sequenced Strains for Exploring Actinobacteria Biosynthetic Diversity.</title>
        <authorList>
            <person name="Kalkreuter E."/>
            <person name="Kautsar S.A."/>
            <person name="Yang D."/>
            <person name="Bader C.D."/>
            <person name="Teijaro C.N."/>
            <person name="Fluegel L."/>
            <person name="Davis C.M."/>
            <person name="Simpson J.R."/>
            <person name="Lauterbach L."/>
            <person name="Steele A.D."/>
            <person name="Gui C."/>
            <person name="Meng S."/>
            <person name="Li G."/>
            <person name="Viehrig K."/>
            <person name="Ye F."/>
            <person name="Su P."/>
            <person name="Kiefer A.F."/>
            <person name="Nichols A."/>
            <person name="Cepeda A.J."/>
            <person name="Yan W."/>
            <person name="Fan B."/>
            <person name="Jiang Y."/>
            <person name="Adhikari A."/>
            <person name="Zheng C.-J."/>
            <person name="Schuster L."/>
            <person name="Cowan T.M."/>
            <person name="Smanski M.J."/>
            <person name="Chevrette M.G."/>
            <person name="De Carvalho L.P.S."/>
            <person name="Shen B."/>
        </authorList>
    </citation>
    <scope>NUCLEOTIDE SEQUENCE [LARGE SCALE GENOMIC DNA]</scope>
    <source>
        <strain evidence="2 3">NPDC019583</strain>
    </source>
</reference>
<dbReference type="RefSeq" id="WP_359787027.1">
    <property type="nucleotide sequence ID" value="NZ_JBEYBN010000009.1"/>
</dbReference>
<sequence>MDIQVQSFAVTNLRRRPVVVETGGFVAGFTPDTDTPYLNYATPLPGAKPMEQDVAALIGIFRERGLPPRLEFAPQAAPAVAPALRAAGFGTEAVHEYLVCTPHTLILPQSSDSPRVESPTTDEEFAELDAALAEAFGGVFTPSAQGAARLRRTQQSGGAVRFVRDPQGGIVGGASCSPSAEGTAELSGVGTRPAYRGRGIAAAVTAALTEAMFAQGAGSVWLEYSGEGSRRVYERAGYRPQGTRLYLSLPPAQQP</sequence>
<dbReference type="Pfam" id="PF00583">
    <property type="entry name" value="Acetyltransf_1"/>
    <property type="match status" value="1"/>
</dbReference>
<dbReference type="CDD" id="cd04301">
    <property type="entry name" value="NAT_SF"/>
    <property type="match status" value="1"/>
</dbReference>
<evidence type="ECO:0000259" key="1">
    <source>
        <dbReference type="PROSITE" id="PS51186"/>
    </source>
</evidence>
<gene>
    <name evidence="2" type="ORF">ABZ568_09260</name>
</gene>
<feature type="domain" description="N-acetyltransferase" evidence="1">
    <location>
        <begin position="114"/>
        <end position="255"/>
    </location>
</feature>
<evidence type="ECO:0000313" key="3">
    <source>
        <dbReference type="Proteomes" id="UP001550603"/>
    </source>
</evidence>
<dbReference type="SUPFAM" id="SSF55729">
    <property type="entry name" value="Acyl-CoA N-acyltransferases (Nat)"/>
    <property type="match status" value="1"/>
</dbReference>
<evidence type="ECO:0000313" key="2">
    <source>
        <dbReference type="EMBL" id="MEU2266609.1"/>
    </source>
</evidence>
<protein>
    <submittedName>
        <fullName evidence="2">GNAT family N-acetyltransferase</fullName>
    </submittedName>
</protein>